<evidence type="ECO:0000313" key="1">
    <source>
        <dbReference type="EMBL" id="OWU66628.1"/>
    </source>
</evidence>
<dbReference type="AlphaFoldDB" id="A0A225NA74"/>
<accession>A0A225NA74</accession>
<dbReference type="Proteomes" id="UP000215377">
    <property type="component" value="Unassembled WGS sequence"/>
</dbReference>
<protein>
    <submittedName>
        <fullName evidence="1">Uncharacterized protein</fullName>
    </submittedName>
</protein>
<keyword evidence="2" id="KW-1185">Reference proteome</keyword>
<name>A0A225NA74_9RHOB</name>
<sequence length="89" mass="10304">MSSEYEEAVARFEELKAREALCRTKLDALNRMLHRLSPSDHLFGGVLRSVSKWNCEQIHTNDALWEALSEMNRCAQANTGERPRLRVMK</sequence>
<dbReference type="EMBL" id="AQQR01000040">
    <property type="protein sequence ID" value="OWU66628.1"/>
    <property type="molecule type" value="Genomic_DNA"/>
</dbReference>
<gene>
    <name evidence="1" type="ORF">ATO3_27625</name>
</gene>
<evidence type="ECO:0000313" key="2">
    <source>
        <dbReference type="Proteomes" id="UP000215377"/>
    </source>
</evidence>
<comment type="caution">
    <text evidence="1">The sequence shown here is derived from an EMBL/GenBank/DDBJ whole genome shotgun (WGS) entry which is preliminary data.</text>
</comment>
<proteinExistence type="predicted"/>
<reference evidence="1 2" key="1">
    <citation type="submission" date="2013-04" db="EMBL/GenBank/DDBJ databases">
        <title>Oceanicola sp. 22II1-22F33 Genome Sequencing.</title>
        <authorList>
            <person name="Lai Q."/>
            <person name="Li G."/>
            <person name="Shao Z."/>
        </authorList>
    </citation>
    <scope>NUCLEOTIDE SEQUENCE [LARGE SCALE GENOMIC DNA]</scope>
    <source>
        <strain evidence="1 2">22II1-22F33</strain>
    </source>
</reference>
<organism evidence="1 2">
    <name type="scientific">Marinibacterium profundimaris</name>
    <dbReference type="NCBI Taxonomy" id="1679460"/>
    <lineage>
        <taxon>Bacteria</taxon>
        <taxon>Pseudomonadati</taxon>
        <taxon>Pseudomonadota</taxon>
        <taxon>Alphaproteobacteria</taxon>
        <taxon>Rhodobacterales</taxon>
        <taxon>Paracoccaceae</taxon>
        <taxon>Marinibacterium</taxon>
    </lineage>
</organism>